<protein>
    <submittedName>
        <fullName evidence="9">ABC-type nitrate/sulfonate/bicarbonate transport system permease component</fullName>
    </submittedName>
</protein>
<comment type="caution">
    <text evidence="9">The sequence shown here is derived from an EMBL/GenBank/DDBJ whole genome shotgun (WGS) entry which is preliminary data.</text>
</comment>
<name>A0ABU0F5R8_9PSEU</name>
<dbReference type="PANTHER" id="PTHR30151:SF0">
    <property type="entry name" value="ABC TRANSPORTER PERMEASE PROTEIN MJ0413-RELATED"/>
    <property type="match status" value="1"/>
</dbReference>
<dbReference type="Proteomes" id="UP001229651">
    <property type="component" value="Unassembled WGS sequence"/>
</dbReference>
<keyword evidence="2 7" id="KW-0813">Transport</keyword>
<dbReference type="EMBL" id="JAUSUT010000001">
    <property type="protein sequence ID" value="MDQ0382858.1"/>
    <property type="molecule type" value="Genomic_DNA"/>
</dbReference>
<keyword evidence="6 7" id="KW-0472">Membrane</keyword>
<evidence type="ECO:0000256" key="1">
    <source>
        <dbReference type="ARBA" id="ARBA00004651"/>
    </source>
</evidence>
<evidence type="ECO:0000313" key="10">
    <source>
        <dbReference type="Proteomes" id="UP001229651"/>
    </source>
</evidence>
<evidence type="ECO:0000256" key="7">
    <source>
        <dbReference type="RuleBase" id="RU363032"/>
    </source>
</evidence>
<keyword evidence="4 7" id="KW-0812">Transmembrane</keyword>
<reference evidence="9 10" key="1">
    <citation type="submission" date="2023-07" db="EMBL/GenBank/DDBJ databases">
        <title>Sequencing the genomes of 1000 actinobacteria strains.</title>
        <authorList>
            <person name="Klenk H.-P."/>
        </authorList>
    </citation>
    <scope>NUCLEOTIDE SEQUENCE [LARGE SCALE GENOMIC DNA]</scope>
    <source>
        <strain evidence="9 10">DSM 45805</strain>
    </source>
</reference>
<evidence type="ECO:0000256" key="4">
    <source>
        <dbReference type="ARBA" id="ARBA00022692"/>
    </source>
</evidence>
<evidence type="ECO:0000256" key="5">
    <source>
        <dbReference type="ARBA" id="ARBA00022989"/>
    </source>
</evidence>
<sequence>MTARTIDPPRTTTRHTRARLTGTGWPAKIGFIAAILALWELAVRLGQPGSVPSPSEVAPALADVISDGRLVGPVLQTLTAWALGLLLATAIGVAAGLVLGVSPVAERLTRFTVDFLRTIPSLALVPLAVLLYGSGTGSTLLLVVSAATWPILLQTAHGVHAVDPVASETCRSYRVRLHHRILFLVLPGAAAYLATGVRIAAAVSLLLSLSAELIIPAPGIGQEIAVTQLGGDLPAMYAWIFVAGVLGVLINALFSRLERALLRWHPAHRQEAR</sequence>
<feature type="transmembrane region" description="Helical" evidence="7">
    <location>
        <begin position="236"/>
        <end position="254"/>
    </location>
</feature>
<feature type="transmembrane region" description="Helical" evidence="7">
    <location>
        <begin position="181"/>
        <end position="207"/>
    </location>
</feature>
<gene>
    <name evidence="9" type="ORF">FB470_006852</name>
</gene>
<feature type="domain" description="ABC transmembrane type-1" evidence="8">
    <location>
        <begin position="74"/>
        <end position="258"/>
    </location>
</feature>
<organism evidence="9 10">
    <name type="scientific">Amycolatopsis thermophila</name>
    <dbReference type="NCBI Taxonomy" id="206084"/>
    <lineage>
        <taxon>Bacteria</taxon>
        <taxon>Bacillati</taxon>
        <taxon>Actinomycetota</taxon>
        <taxon>Actinomycetes</taxon>
        <taxon>Pseudonocardiales</taxon>
        <taxon>Pseudonocardiaceae</taxon>
        <taxon>Amycolatopsis</taxon>
    </lineage>
</organism>
<accession>A0ABU0F5R8</accession>
<keyword evidence="10" id="KW-1185">Reference proteome</keyword>
<dbReference type="InterPro" id="IPR035906">
    <property type="entry name" value="MetI-like_sf"/>
</dbReference>
<comment type="subcellular location">
    <subcellularLocation>
        <location evidence="1 7">Cell membrane</location>
        <topology evidence="1 7">Multi-pass membrane protein</topology>
    </subcellularLocation>
</comment>
<proteinExistence type="inferred from homology"/>
<comment type="similarity">
    <text evidence="7">Belongs to the binding-protein-dependent transport system permease family.</text>
</comment>
<feature type="transmembrane region" description="Helical" evidence="7">
    <location>
        <begin position="114"/>
        <end position="133"/>
    </location>
</feature>
<dbReference type="PANTHER" id="PTHR30151">
    <property type="entry name" value="ALKANE SULFONATE ABC TRANSPORTER-RELATED, MEMBRANE SUBUNIT"/>
    <property type="match status" value="1"/>
</dbReference>
<dbReference type="RefSeq" id="WP_306998400.1">
    <property type="nucleotide sequence ID" value="NZ_JAUSUT010000001.1"/>
</dbReference>
<evidence type="ECO:0000313" key="9">
    <source>
        <dbReference type="EMBL" id="MDQ0382858.1"/>
    </source>
</evidence>
<feature type="transmembrane region" description="Helical" evidence="7">
    <location>
        <begin position="139"/>
        <end position="160"/>
    </location>
</feature>
<keyword evidence="3" id="KW-1003">Cell membrane</keyword>
<dbReference type="PROSITE" id="PS50928">
    <property type="entry name" value="ABC_TM1"/>
    <property type="match status" value="1"/>
</dbReference>
<evidence type="ECO:0000256" key="2">
    <source>
        <dbReference type="ARBA" id="ARBA00022448"/>
    </source>
</evidence>
<feature type="transmembrane region" description="Helical" evidence="7">
    <location>
        <begin position="78"/>
        <end position="102"/>
    </location>
</feature>
<dbReference type="Pfam" id="PF00528">
    <property type="entry name" value="BPD_transp_1"/>
    <property type="match status" value="1"/>
</dbReference>
<evidence type="ECO:0000256" key="3">
    <source>
        <dbReference type="ARBA" id="ARBA00022475"/>
    </source>
</evidence>
<evidence type="ECO:0000259" key="8">
    <source>
        <dbReference type="PROSITE" id="PS50928"/>
    </source>
</evidence>
<dbReference type="SUPFAM" id="SSF161098">
    <property type="entry name" value="MetI-like"/>
    <property type="match status" value="1"/>
</dbReference>
<keyword evidence="5 7" id="KW-1133">Transmembrane helix</keyword>
<dbReference type="InterPro" id="IPR000515">
    <property type="entry name" value="MetI-like"/>
</dbReference>
<feature type="transmembrane region" description="Helical" evidence="7">
    <location>
        <begin position="20"/>
        <end position="39"/>
    </location>
</feature>
<evidence type="ECO:0000256" key="6">
    <source>
        <dbReference type="ARBA" id="ARBA00023136"/>
    </source>
</evidence>
<dbReference type="Gene3D" id="1.10.3720.10">
    <property type="entry name" value="MetI-like"/>
    <property type="match status" value="1"/>
</dbReference>